<dbReference type="GO" id="GO:0005886">
    <property type="term" value="C:plasma membrane"/>
    <property type="evidence" value="ECO:0007669"/>
    <property type="project" value="UniProtKB-SubCell"/>
</dbReference>
<dbReference type="RefSeq" id="WP_137276948.1">
    <property type="nucleotide sequence ID" value="NZ_QKNX01000004.1"/>
</dbReference>
<dbReference type="EMBL" id="QKNX01000004">
    <property type="protein sequence ID" value="TKR25309.1"/>
    <property type="molecule type" value="Genomic_DNA"/>
</dbReference>
<dbReference type="PANTHER" id="PTHR43471">
    <property type="entry name" value="ABC TRANSPORTER PERMEASE"/>
    <property type="match status" value="1"/>
</dbReference>
<protein>
    <submittedName>
        <fullName evidence="2">ABC transporter permease</fullName>
    </submittedName>
</protein>
<reference evidence="2 3" key="1">
    <citation type="submission" date="2019-04" db="EMBL/GenBank/DDBJ databases">
        <title>Natronomonas sp. F20-122 a newhaloarchaeon isolated from a saline saltern of Isla Bacuta, Huelva, Spain.</title>
        <authorList>
            <person name="Duran-Viseras A."/>
            <person name="Sanchez-Porro C."/>
            <person name="Ventosa A."/>
        </authorList>
    </citation>
    <scope>NUCLEOTIDE SEQUENCE [LARGE SCALE GENOMIC DNA]</scope>
    <source>
        <strain evidence="2 3">F20-122</strain>
    </source>
</reference>
<feature type="transmembrane region" description="Helical" evidence="1">
    <location>
        <begin position="151"/>
        <end position="175"/>
    </location>
</feature>
<dbReference type="GO" id="GO:0140359">
    <property type="term" value="F:ABC-type transporter activity"/>
    <property type="evidence" value="ECO:0007669"/>
    <property type="project" value="InterPro"/>
</dbReference>
<evidence type="ECO:0000313" key="2">
    <source>
        <dbReference type="EMBL" id="TKR25309.1"/>
    </source>
</evidence>
<dbReference type="AlphaFoldDB" id="A0A4U5JGY4"/>
<feature type="transmembrane region" description="Helical" evidence="1">
    <location>
        <begin position="121"/>
        <end position="145"/>
    </location>
</feature>
<gene>
    <name evidence="2" type="ORF">DM868_11125</name>
</gene>
<dbReference type="PANTHER" id="PTHR43471:SF12">
    <property type="entry name" value="HYPOTHETICAL MEMBRANE PROTEIN, CONSERVED"/>
    <property type="match status" value="1"/>
</dbReference>
<feature type="transmembrane region" description="Helical" evidence="1">
    <location>
        <begin position="71"/>
        <end position="94"/>
    </location>
</feature>
<proteinExistence type="predicted"/>
<dbReference type="OrthoDB" id="204776at2157"/>
<keyword evidence="1" id="KW-0472">Membrane</keyword>
<dbReference type="Pfam" id="PF12679">
    <property type="entry name" value="ABC2_membrane_2"/>
    <property type="match status" value="1"/>
</dbReference>
<sequence>MTAILRNESRRLRRGSLLLSGLFAMLTAFFLAVFPAIRDEAEVIMDAYPEFVIELMGLEELNTIEGFAGGYIYPFIWVLFGGVYLAYVSAGLIAGDIQSRTLDLTLSNPVSRESVLAQKVAALWVPILALNGAVVVTLALGAVALGERLDIVALAMVHLLGVPYLLVCAGIGVVFSVLFDRVGRAQVTSLGLVFVLWLVDGLSYTDPDYEWIGQFTPSRYYDPTGILVHGEYGFLDASLLLAAFVASLVVAAAIFVRRDI</sequence>
<dbReference type="Proteomes" id="UP000308037">
    <property type="component" value="Unassembled WGS sequence"/>
</dbReference>
<feature type="transmembrane region" description="Helical" evidence="1">
    <location>
        <begin position="16"/>
        <end position="37"/>
    </location>
</feature>
<keyword evidence="1" id="KW-1133">Transmembrane helix</keyword>
<keyword evidence="3" id="KW-1185">Reference proteome</keyword>
<evidence type="ECO:0000256" key="1">
    <source>
        <dbReference type="SAM" id="Phobius"/>
    </source>
</evidence>
<organism evidence="2 3">
    <name type="scientific">Natronomonas salsuginis</name>
    <dbReference type="NCBI Taxonomy" id="2217661"/>
    <lineage>
        <taxon>Archaea</taxon>
        <taxon>Methanobacteriati</taxon>
        <taxon>Methanobacteriota</taxon>
        <taxon>Stenosarchaea group</taxon>
        <taxon>Halobacteria</taxon>
        <taxon>Halobacteriales</taxon>
        <taxon>Natronomonadaceae</taxon>
        <taxon>Natronomonas</taxon>
    </lineage>
</organism>
<evidence type="ECO:0000313" key="3">
    <source>
        <dbReference type="Proteomes" id="UP000308037"/>
    </source>
</evidence>
<keyword evidence="1" id="KW-0812">Transmembrane</keyword>
<accession>A0A4U5JGY4</accession>
<feature type="transmembrane region" description="Helical" evidence="1">
    <location>
        <begin position="187"/>
        <end position="205"/>
    </location>
</feature>
<feature type="transmembrane region" description="Helical" evidence="1">
    <location>
        <begin position="237"/>
        <end position="256"/>
    </location>
</feature>
<name>A0A4U5JGY4_9EURY</name>
<comment type="caution">
    <text evidence="2">The sequence shown here is derived from an EMBL/GenBank/DDBJ whole genome shotgun (WGS) entry which is preliminary data.</text>
</comment>